<dbReference type="EMBL" id="JAMZIH010005265">
    <property type="protein sequence ID" value="KAJ1675531.1"/>
    <property type="molecule type" value="Genomic_DNA"/>
</dbReference>
<keyword evidence="2" id="KW-1185">Reference proteome</keyword>
<dbReference type="Proteomes" id="UP001145114">
    <property type="component" value="Unassembled WGS sequence"/>
</dbReference>
<gene>
    <name evidence="1" type="primary">RML2</name>
    <name evidence="1" type="ORF">EV182_001083</name>
</gene>
<protein>
    <submittedName>
        <fullName evidence="1">Mitochondrial 54S ribosomal protein rml2</fullName>
    </submittedName>
</protein>
<name>A0ACC1HGQ6_9FUNG</name>
<sequence length="405" mass="44544">MLWVQRFKTAQQNVLNRIVSPCNAASPGQCHIAHRALLGAAKRSGALRFNSTAAESSTAKVTGVTRDDGVFKTWKPITPGVRHKRMASRQHLHKGKPVRALTVAKRRTGGRNHHGRITCRHRGGGAKRRIRLVDFKRRDGGPQEVVRLEYDPGRTAHIALIRHLETGKLSYILAPAQLKPGMIVQSFIQQSEQIDREARLKQQQQEQHAEEEEIVGESVSQPLTEGVEEEEPNAQASGDGKKLWQPSNMNRSVTIAPGNCLPLKMIPAGTLIHNIGLHKGEKGRLARAAGTYAQLLYTSNKGCAQIKLMSGEVRRVPVDVCATIGTVSNPNHKHESLGKAGARRLRGWRPSVRGVAMNKKDHPHGGGRGKSKSKHHPVSPWGKPAKGGKTRLKPNPMVIRPRSRS</sequence>
<keyword evidence="1" id="KW-0689">Ribosomal protein</keyword>
<proteinExistence type="predicted"/>
<comment type="caution">
    <text evidence="1">The sequence shown here is derived from an EMBL/GenBank/DDBJ whole genome shotgun (WGS) entry which is preliminary data.</text>
</comment>
<evidence type="ECO:0000313" key="1">
    <source>
        <dbReference type="EMBL" id="KAJ1675531.1"/>
    </source>
</evidence>
<keyword evidence="1" id="KW-0687">Ribonucleoprotein</keyword>
<evidence type="ECO:0000313" key="2">
    <source>
        <dbReference type="Proteomes" id="UP001145114"/>
    </source>
</evidence>
<organism evidence="1 2">
    <name type="scientific">Spiromyces aspiralis</name>
    <dbReference type="NCBI Taxonomy" id="68401"/>
    <lineage>
        <taxon>Eukaryota</taxon>
        <taxon>Fungi</taxon>
        <taxon>Fungi incertae sedis</taxon>
        <taxon>Zoopagomycota</taxon>
        <taxon>Kickxellomycotina</taxon>
        <taxon>Kickxellomycetes</taxon>
        <taxon>Kickxellales</taxon>
        <taxon>Kickxellaceae</taxon>
        <taxon>Spiromyces</taxon>
    </lineage>
</organism>
<reference evidence="1" key="1">
    <citation type="submission" date="2022-06" db="EMBL/GenBank/DDBJ databases">
        <title>Phylogenomic reconstructions and comparative analyses of Kickxellomycotina fungi.</title>
        <authorList>
            <person name="Reynolds N.K."/>
            <person name="Stajich J.E."/>
            <person name="Barry K."/>
            <person name="Grigoriev I.V."/>
            <person name="Crous P."/>
            <person name="Smith M.E."/>
        </authorList>
    </citation>
    <scope>NUCLEOTIDE SEQUENCE</scope>
    <source>
        <strain evidence="1">RSA 2271</strain>
    </source>
</reference>
<accession>A0ACC1HGQ6</accession>